<reference evidence="1" key="1">
    <citation type="submission" date="2014-09" db="EMBL/GenBank/DDBJ databases">
        <authorList>
            <person name="Magalhaes I.L.F."/>
            <person name="Oliveira U."/>
            <person name="Santos F.R."/>
            <person name="Vidigal T.H.D.A."/>
            <person name="Brescovit A.D."/>
            <person name="Santos A.J."/>
        </authorList>
    </citation>
    <scope>NUCLEOTIDE SEQUENCE</scope>
    <source>
        <tissue evidence="1">Shoot tissue taken approximately 20 cm above the soil surface</tissue>
    </source>
</reference>
<evidence type="ECO:0000313" key="1">
    <source>
        <dbReference type="EMBL" id="JAD43753.1"/>
    </source>
</evidence>
<reference evidence="1" key="2">
    <citation type="journal article" date="2015" name="Data Brief">
        <title>Shoot transcriptome of the giant reed, Arundo donax.</title>
        <authorList>
            <person name="Barrero R.A."/>
            <person name="Guerrero F.D."/>
            <person name="Moolhuijzen P."/>
            <person name="Goolsby J.A."/>
            <person name="Tidwell J."/>
            <person name="Bellgard S.E."/>
            <person name="Bellgard M.I."/>
        </authorList>
    </citation>
    <scope>NUCLEOTIDE SEQUENCE</scope>
    <source>
        <tissue evidence="1">Shoot tissue taken approximately 20 cm above the soil surface</tissue>
    </source>
</reference>
<organism evidence="1">
    <name type="scientific">Arundo donax</name>
    <name type="common">Giant reed</name>
    <name type="synonym">Donax arundinaceus</name>
    <dbReference type="NCBI Taxonomy" id="35708"/>
    <lineage>
        <taxon>Eukaryota</taxon>
        <taxon>Viridiplantae</taxon>
        <taxon>Streptophyta</taxon>
        <taxon>Embryophyta</taxon>
        <taxon>Tracheophyta</taxon>
        <taxon>Spermatophyta</taxon>
        <taxon>Magnoliopsida</taxon>
        <taxon>Liliopsida</taxon>
        <taxon>Poales</taxon>
        <taxon>Poaceae</taxon>
        <taxon>PACMAD clade</taxon>
        <taxon>Arundinoideae</taxon>
        <taxon>Arundineae</taxon>
        <taxon>Arundo</taxon>
    </lineage>
</organism>
<protein>
    <submittedName>
        <fullName evidence="1">Uncharacterized protein</fullName>
    </submittedName>
</protein>
<accession>A0A0A9A1D4</accession>
<dbReference type="EMBL" id="GBRH01254142">
    <property type="protein sequence ID" value="JAD43753.1"/>
    <property type="molecule type" value="Transcribed_RNA"/>
</dbReference>
<name>A0A0A9A1D4_ARUDO</name>
<proteinExistence type="predicted"/>
<sequence>MHTLSPMRVPVMICASMTFSPNRVIVILVPLHSPVLWLMLRRSITGRPTLSLRWWFGIPGCFKVLRNSVGNCSSISWL</sequence>
<dbReference type="AlphaFoldDB" id="A0A0A9A1D4"/>